<protein>
    <submittedName>
        <fullName evidence="3">Aste57867_12865 protein</fullName>
    </submittedName>
</protein>
<dbReference type="Gene3D" id="2.30.29.30">
    <property type="entry name" value="Pleckstrin-homology domain (PH domain)/Phosphotyrosine-binding domain (PTB)"/>
    <property type="match status" value="1"/>
</dbReference>
<name>A0A485KX13_9STRA</name>
<dbReference type="EMBL" id="CAADRA010005426">
    <property type="protein sequence ID" value="VFT89712.1"/>
    <property type="molecule type" value="Genomic_DNA"/>
</dbReference>
<evidence type="ECO:0000259" key="1">
    <source>
        <dbReference type="PROSITE" id="PS50003"/>
    </source>
</evidence>
<reference evidence="3 4" key="1">
    <citation type="submission" date="2019-03" db="EMBL/GenBank/DDBJ databases">
        <authorList>
            <person name="Gaulin E."/>
            <person name="Dumas B."/>
        </authorList>
    </citation>
    <scope>NUCLEOTIDE SEQUENCE [LARGE SCALE GENOMIC DNA]</scope>
    <source>
        <strain evidence="3">CBS 568.67</strain>
    </source>
</reference>
<dbReference type="PROSITE" id="PS50003">
    <property type="entry name" value="PH_DOMAIN"/>
    <property type="match status" value="1"/>
</dbReference>
<dbReference type="InterPro" id="IPR001849">
    <property type="entry name" value="PH_domain"/>
</dbReference>
<evidence type="ECO:0000313" key="2">
    <source>
        <dbReference type="EMBL" id="KAF0696368.1"/>
    </source>
</evidence>
<dbReference type="CDD" id="cd00821">
    <property type="entry name" value="PH"/>
    <property type="match status" value="1"/>
</dbReference>
<organism evidence="3 4">
    <name type="scientific">Aphanomyces stellatus</name>
    <dbReference type="NCBI Taxonomy" id="120398"/>
    <lineage>
        <taxon>Eukaryota</taxon>
        <taxon>Sar</taxon>
        <taxon>Stramenopiles</taxon>
        <taxon>Oomycota</taxon>
        <taxon>Saprolegniomycetes</taxon>
        <taxon>Saprolegniales</taxon>
        <taxon>Verrucalvaceae</taxon>
        <taxon>Aphanomyces</taxon>
    </lineage>
</organism>
<sequence>MSKTGVLYKRNTHDHAQWTPYSVHLIQNELHLFDFQGRQCGGLDLTTADGPAALTVQPILPATAIVAPEHTFQLETAKGFSLFAATDEVEMNEWVFALLVVLRANVASATTHRPGETRFHRRTGGQLEGFRL</sequence>
<evidence type="ECO:0000313" key="4">
    <source>
        <dbReference type="Proteomes" id="UP000332933"/>
    </source>
</evidence>
<dbReference type="InterPro" id="IPR011993">
    <property type="entry name" value="PH-like_dom_sf"/>
</dbReference>
<evidence type="ECO:0000313" key="3">
    <source>
        <dbReference type="EMBL" id="VFT89712.1"/>
    </source>
</evidence>
<feature type="domain" description="PH" evidence="1">
    <location>
        <begin position="1"/>
        <end position="103"/>
    </location>
</feature>
<dbReference type="AlphaFoldDB" id="A0A485KX13"/>
<gene>
    <name evidence="3" type="primary">Aste57867_12865</name>
    <name evidence="2" type="ORF">As57867_012817</name>
    <name evidence="3" type="ORF">ASTE57867_12865</name>
</gene>
<dbReference type="Proteomes" id="UP000332933">
    <property type="component" value="Unassembled WGS sequence"/>
</dbReference>
<dbReference type="SUPFAM" id="SSF50729">
    <property type="entry name" value="PH domain-like"/>
    <property type="match status" value="1"/>
</dbReference>
<keyword evidence="4" id="KW-1185">Reference proteome</keyword>
<accession>A0A485KX13</accession>
<reference evidence="2" key="2">
    <citation type="submission" date="2019-06" db="EMBL/GenBank/DDBJ databases">
        <title>Genomics analysis of Aphanomyces spp. identifies a new class of oomycete effector associated with host adaptation.</title>
        <authorList>
            <person name="Gaulin E."/>
        </authorList>
    </citation>
    <scope>NUCLEOTIDE SEQUENCE</scope>
    <source>
        <strain evidence="2">CBS 578.67</strain>
    </source>
</reference>
<proteinExistence type="predicted"/>
<dbReference type="EMBL" id="VJMH01005405">
    <property type="protein sequence ID" value="KAF0696368.1"/>
    <property type="molecule type" value="Genomic_DNA"/>
</dbReference>